<evidence type="ECO:0000313" key="1">
    <source>
        <dbReference type="EMBL" id="CUI16062.1"/>
    </source>
</evidence>
<keyword evidence="2" id="KW-1185">Reference proteome</keyword>
<dbReference type="Proteomes" id="UP000069902">
    <property type="component" value="Chromosome cPNK"/>
</dbReference>
<dbReference type="EMBL" id="LN879502">
    <property type="protein sequence ID" value="CUI16062.1"/>
    <property type="molecule type" value="Genomic_DNA"/>
</dbReference>
<protein>
    <submittedName>
        <fullName evidence="1">Uncharacterized protein</fullName>
    </submittedName>
</protein>
<dbReference type="AlphaFoldDB" id="A0A0U5J9F5"/>
<accession>A0A0U5J9F5</accession>
<dbReference type="PATRIC" id="fig|389348.3.peg.478"/>
<organism evidence="1 2">
    <name type="scientific">Candidatus Protochlamydia naegleriophila</name>
    <dbReference type="NCBI Taxonomy" id="389348"/>
    <lineage>
        <taxon>Bacteria</taxon>
        <taxon>Pseudomonadati</taxon>
        <taxon>Chlamydiota</taxon>
        <taxon>Chlamydiia</taxon>
        <taxon>Parachlamydiales</taxon>
        <taxon>Parachlamydiaceae</taxon>
        <taxon>Candidatus Protochlamydia</taxon>
    </lineage>
</organism>
<sequence>MDLKTPVKTIIIGSHTLYLALKNQVPVVDYRDQTHTHFYFLIDQIPELSDPLYIEAFAQISNFFWKGGQFHCIDKITDYQKYYVERVEMERKHPADVFEYRLTDYKIFDVSVMHDPRIEGDTLIYYTYQASTGLPYRVVCPFPYTKTSTLVHYQILPIIE</sequence>
<dbReference type="InParanoid" id="A0A0U5J9F5"/>
<reference evidence="2" key="1">
    <citation type="submission" date="2015-09" db="EMBL/GenBank/DDBJ databases">
        <authorList>
            <person name="Bertelli C."/>
        </authorList>
    </citation>
    <scope>NUCLEOTIDE SEQUENCE [LARGE SCALE GENOMIC DNA]</scope>
    <source>
        <strain evidence="2">KNic</strain>
    </source>
</reference>
<gene>
    <name evidence="1" type="ORF">PNK_0431</name>
</gene>
<evidence type="ECO:0000313" key="2">
    <source>
        <dbReference type="Proteomes" id="UP000069902"/>
    </source>
</evidence>
<dbReference type="KEGG" id="pnl:PNK_0431"/>
<proteinExistence type="predicted"/>
<dbReference type="RefSeq" id="WP_032125033.1">
    <property type="nucleotide sequence ID" value="NZ_LN879502.1"/>
</dbReference>
<name>A0A0U5J9F5_9BACT</name>